<keyword evidence="2 9" id="KW-0963">Cytoplasm</keyword>
<dbReference type="SUPFAM" id="SSF55190">
    <property type="entry name" value="Arginyl-tRNA synthetase (ArgRS), N-terminal 'additional' domain"/>
    <property type="match status" value="1"/>
</dbReference>
<dbReference type="CDD" id="cd00671">
    <property type="entry name" value="ArgRS_core"/>
    <property type="match status" value="1"/>
</dbReference>
<dbReference type="NCBIfam" id="TIGR00456">
    <property type="entry name" value="argS"/>
    <property type="match status" value="1"/>
</dbReference>
<dbReference type="SMART" id="SM00836">
    <property type="entry name" value="DALR_1"/>
    <property type="match status" value="1"/>
</dbReference>
<gene>
    <name evidence="9 13" type="primary">argS</name>
    <name evidence="13" type="ORF">EL18_00897</name>
</gene>
<evidence type="ECO:0000256" key="9">
    <source>
        <dbReference type="HAMAP-Rule" id="MF_00123"/>
    </source>
</evidence>
<keyword evidence="4 9" id="KW-0547">Nucleotide-binding</keyword>
<dbReference type="InterPro" id="IPR014729">
    <property type="entry name" value="Rossmann-like_a/b/a_fold"/>
</dbReference>
<dbReference type="EC" id="6.1.1.19" evidence="9"/>
<evidence type="ECO:0000256" key="6">
    <source>
        <dbReference type="ARBA" id="ARBA00022917"/>
    </source>
</evidence>
<comment type="similarity">
    <text evidence="1 9 10">Belongs to the class-I aminoacyl-tRNA synthetase family.</text>
</comment>
<organism evidence="13 14">
    <name type="scientific">Nitratireductor basaltis</name>
    <dbReference type="NCBI Taxonomy" id="472175"/>
    <lineage>
        <taxon>Bacteria</taxon>
        <taxon>Pseudomonadati</taxon>
        <taxon>Pseudomonadota</taxon>
        <taxon>Alphaproteobacteria</taxon>
        <taxon>Hyphomicrobiales</taxon>
        <taxon>Phyllobacteriaceae</taxon>
        <taxon>Nitratireductor</taxon>
    </lineage>
</organism>
<keyword evidence="3 9" id="KW-0436">Ligase</keyword>
<proteinExistence type="inferred from homology"/>
<dbReference type="PRINTS" id="PR01038">
    <property type="entry name" value="TRNASYNTHARG"/>
</dbReference>
<dbReference type="Gene3D" id="3.40.50.620">
    <property type="entry name" value="HUPs"/>
    <property type="match status" value="1"/>
</dbReference>
<dbReference type="Pfam" id="PF03485">
    <property type="entry name" value="Arg_tRNA_synt_N"/>
    <property type="match status" value="1"/>
</dbReference>
<dbReference type="PROSITE" id="PS00178">
    <property type="entry name" value="AA_TRNA_LIGASE_I"/>
    <property type="match status" value="1"/>
</dbReference>
<keyword evidence="7 9" id="KW-0030">Aminoacyl-tRNA synthetase</keyword>
<dbReference type="Gene3D" id="3.30.1360.70">
    <property type="entry name" value="Arginyl tRNA synthetase N-terminal domain"/>
    <property type="match status" value="1"/>
</dbReference>
<dbReference type="RefSeq" id="WP_036480153.1">
    <property type="nucleotide sequence ID" value="NZ_JMQM01000001.1"/>
</dbReference>
<dbReference type="AlphaFoldDB" id="A0A084UA89"/>
<dbReference type="OrthoDB" id="9803211at2"/>
<dbReference type="InterPro" id="IPR005148">
    <property type="entry name" value="Arg-tRNA-synth_N"/>
</dbReference>
<name>A0A084UA89_9HYPH</name>
<dbReference type="SMART" id="SM01016">
    <property type="entry name" value="Arg_tRNA_synt_N"/>
    <property type="match status" value="1"/>
</dbReference>
<dbReference type="GO" id="GO:0006420">
    <property type="term" value="P:arginyl-tRNA aminoacylation"/>
    <property type="evidence" value="ECO:0007669"/>
    <property type="project" value="UniProtKB-UniRule"/>
</dbReference>
<dbReference type="InterPro" id="IPR008909">
    <property type="entry name" value="DALR_anticod-bd"/>
</dbReference>
<dbReference type="Gene3D" id="1.10.730.10">
    <property type="entry name" value="Isoleucyl-tRNA Synthetase, Domain 1"/>
    <property type="match status" value="1"/>
</dbReference>
<dbReference type="eggNOG" id="COG0018">
    <property type="taxonomic scope" value="Bacteria"/>
</dbReference>
<dbReference type="Proteomes" id="UP000053675">
    <property type="component" value="Unassembled WGS sequence"/>
</dbReference>
<comment type="caution">
    <text evidence="13">The sequence shown here is derived from an EMBL/GenBank/DDBJ whole genome shotgun (WGS) entry which is preliminary data.</text>
</comment>
<evidence type="ECO:0000259" key="11">
    <source>
        <dbReference type="SMART" id="SM00836"/>
    </source>
</evidence>
<dbReference type="PATRIC" id="fig|472175.3.peg.908"/>
<dbReference type="InterPro" id="IPR035684">
    <property type="entry name" value="ArgRS_core"/>
</dbReference>
<reference evidence="13 14" key="1">
    <citation type="submission" date="2014-05" db="EMBL/GenBank/DDBJ databases">
        <title>Draft Genome Sequence of Nitratireductor basaltis Strain UMTGB225, A Marine Bacterium Isolated from Green Barrel Tunicate.</title>
        <authorList>
            <person name="Gan H.Y."/>
        </authorList>
    </citation>
    <scope>NUCLEOTIDE SEQUENCE [LARGE SCALE GENOMIC DNA]</scope>
    <source>
        <strain evidence="13 14">UMTGB225</strain>
    </source>
</reference>
<evidence type="ECO:0000256" key="4">
    <source>
        <dbReference type="ARBA" id="ARBA00022741"/>
    </source>
</evidence>
<dbReference type="InterPro" id="IPR001412">
    <property type="entry name" value="aa-tRNA-synth_I_CS"/>
</dbReference>
<dbReference type="HAMAP" id="MF_00123">
    <property type="entry name" value="Arg_tRNA_synth"/>
    <property type="match status" value="1"/>
</dbReference>
<sequence length="585" mass="64663">MNIFADFSDRVLAAIGELGLKPRDGGELDTSRVTVEPPRDPSHGDLATNAAMVLAKAVGANPRQLGEQIAASFADDPDVAEATIAGPGFVNLRLSDKFWHLRLKDMLGLGSDYGRSEMGRGHKVNVEYVSANPTGPMHVGHCRGAVVGDALANVLTFVGYDVVKEYYINDAGAQIDVLARSVMLRYREALGEKIDEIPQGLYPGDYLVPLGKTLADEFGTKLLEKPETEALVIVKDRAISAMMDMIREDLAALNVHHDVFFSERSLHVDNGGPIRAAIADLTMKGHVYKGTLPPPKGQVPEDWEDREQTLFRSTEVGDDIDRPLIKSDGAFTYFAADVAYMKDKYARGFEHLIYVLGADHGGYVKRLEALARALSDGELELTALLCQLVKLYRNGEPVRMSKRAGDFVTLREVIDEVGPDAVRFMMLYRKSDAPLDFDFAKVTEQSKDNPVFYVQYASARCHSVFRQAREHLGVEKIDRDVLKNNLHLLTDEGELALIRKLAEYPRLVESTAQALEPHRVAFYLYDLASQFHAQWNKGSDNDDLRFIKVNQPDLSYARLGLVQAVLDVLTSGLALVGAGAPAEMR</sequence>
<evidence type="ECO:0000259" key="12">
    <source>
        <dbReference type="SMART" id="SM01016"/>
    </source>
</evidence>
<dbReference type="GO" id="GO:0005524">
    <property type="term" value="F:ATP binding"/>
    <property type="evidence" value="ECO:0007669"/>
    <property type="project" value="UniProtKB-UniRule"/>
</dbReference>
<dbReference type="PANTHER" id="PTHR11956:SF5">
    <property type="entry name" value="ARGININE--TRNA LIGASE, CYTOPLASMIC"/>
    <property type="match status" value="1"/>
</dbReference>
<dbReference type="PANTHER" id="PTHR11956">
    <property type="entry name" value="ARGINYL-TRNA SYNTHETASE"/>
    <property type="match status" value="1"/>
</dbReference>
<dbReference type="Pfam" id="PF00750">
    <property type="entry name" value="tRNA-synt_1d"/>
    <property type="match status" value="1"/>
</dbReference>
<dbReference type="InterPro" id="IPR036695">
    <property type="entry name" value="Arg-tRNA-synth_N_sf"/>
</dbReference>
<comment type="subcellular location">
    <subcellularLocation>
        <location evidence="9">Cytoplasm</location>
    </subcellularLocation>
</comment>
<keyword evidence="14" id="KW-1185">Reference proteome</keyword>
<evidence type="ECO:0000313" key="14">
    <source>
        <dbReference type="Proteomes" id="UP000053675"/>
    </source>
</evidence>
<comment type="subunit">
    <text evidence="9">Monomer.</text>
</comment>
<comment type="catalytic activity">
    <reaction evidence="8 9">
        <text>tRNA(Arg) + L-arginine + ATP = L-arginyl-tRNA(Arg) + AMP + diphosphate</text>
        <dbReference type="Rhea" id="RHEA:20301"/>
        <dbReference type="Rhea" id="RHEA-COMP:9658"/>
        <dbReference type="Rhea" id="RHEA-COMP:9673"/>
        <dbReference type="ChEBI" id="CHEBI:30616"/>
        <dbReference type="ChEBI" id="CHEBI:32682"/>
        <dbReference type="ChEBI" id="CHEBI:33019"/>
        <dbReference type="ChEBI" id="CHEBI:78442"/>
        <dbReference type="ChEBI" id="CHEBI:78513"/>
        <dbReference type="ChEBI" id="CHEBI:456215"/>
        <dbReference type="EC" id="6.1.1.19"/>
    </reaction>
</comment>
<evidence type="ECO:0000256" key="5">
    <source>
        <dbReference type="ARBA" id="ARBA00022840"/>
    </source>
</evidence>
<dbReference type="GO" id="GO:0005737">
    <property type="term" value="C:cytoplasm"/>
    <property type="evidence" value="ECO:0007669"/>
    <property type="project" value="UniProtKB-SubCell"/>
</dbReference>
<evidence type="ECO:0000256" key="7">
    <source>
        <dbReference type="ARBA" id="ARBA00023146"/>
    </source>
</evidence>
<dbReference type="SUPFAM" id="SSF52374">
    <property type="entry name" value="Nucleotidylyl transferase"/>
    <property type="match status" value="1"/>
</dbReference>
<protein>
    <recommendedName>
        <fullName evidence="9">Arginine--tRNA ligase</fullName>
        <ecNumber evidence="9">6.1.1.19</ecNumber>
    </recommendedName>
    <alternativeName>
        <fullName evidence="9">Arginyl-tRNA synthetase</fullName>
        <shortName evidence="9">ArgRS</shortName>
    </alternativeName>
</protein>
<dbReference type="STRING" id="472175.EL18_00897"/>
<evidence type="ECO:0000256" key="2">
    <source>
        <dbReference type="ARBA" id="ARBA00022490"/>
    </source>
</evidence>
<dbReference type="InterPro" id="IPR001278">
    <property type="entry name" value="Arg-tRNA-ligase"/>
</dbReference>
<dbReference type="EMBL" id="JMQM01000001">
    <property type="protein sequence ID" value="KFB09875.1"/>
    <property type="molecule type" value="Genomic_DNA"/>
</dbReference>
<evidence type="ECO:0000256" key="10">
    <source>
        <dbReference type="RuleBase" id="RU363038"/>
    </source>
</evidence>
<feature type="short sequence motif" description="'HIGH' region" evidence="9">
    <location>
        <begin position="131"/>
        <end position="141"/>
    </location>
</feature>
<feature type="domain" description="Arginyl tRNA synthetase N-terminal" evidence="12">
    <location>
        <begin position="5"/>
        <end position="94"/>
    </location>
</feature>
<dbReference type="InterPro" id="IPR009080">
    <property type="entry name" value="tRNAsynth_Ia_anticodon-bd"/>
</dbReference>
<keyword evidence="6 9" id="KW-0648">Protein biosynthesis</keyword>
<evidence type="ECO:0000313" key="13">
    <source>
        <dbReference type="EMBL" id="KFB09875.1"/>
    </source>
</evidence>
<dbReference type="Pfam" id="PF05746">
    <property type="entry name" value="DALR_1"/>
    <property type="match status" value="1"/>
</dbReference>
<feature type="domain" description="DALR anticodon binding" evidence="11">
    <location>
        <begin position="454"/>
        <end position="584"/>
    </location>
</feature>
<dbReference type="GO" id="GO:0004814">
    <property type="term" value="F:arginine-tRNA ligase activity"/>
    <property type="evidence" value="ECO:0007669"/>
    <property type="project" value="UniProtKB-UniRule"/>
</dbReference>
<evidence type="ECO:0000256" key="1">
    <source>
        <dbReference type="ARBA" id="ARBA00005594"/>
    </source>
</evidence>
<dbReference type="SUPFAM" id="SSF47323">
    <property type="entry name" value="Anticodon-binding domain of a subclass of class I aminoacyl-tRNA synthetases"/>
    <property type="match status" value="1"/>
</dbReference>
<keyword evidence="5 9" id="KW-0067">ATP-binding</keyword>
<evidence type="ECO:0000256" key="8">
    <source>
        <dbReference type="ARBA" id="ARBA00049339"/>
    </source>
</evidence>
<accession>A0A084UA89</accession>
<evidence type="ECO:0000256" key="3">
    <source>
        <dbReference type="ARBA" id="ARBA00022598"/>
    </source>
</evidence>